<dbReference type="Proteomes" id="UP000732399">
    <property type="component" value="Unassembled WGS sequence"/>
</dbReference>
<dbReference type="RefSeq" id="WP_168135610.1">
    <property type="nucleotide sequence ID" value="NZ_JAAVJH010000012.1"/>
</dbReference>
<organism evidence="1 2">
    <name type="scientific">Sphingomonas corticis</name>
    <dbReference type="NCBI Taxonomy" id="2722791"/>
    <lineage>
        <taxon>Bacteria</taxon>
        <taxon>Pseudomonadati</taxon>
        <taxon>Pseudomonadota</taxon>
        <taxon>Alphaproteobacteria</taxon>
        <taxon>Sphingomonadales</taxon>
        <taxon>Sphingomonadaceae</taxon>
        <taxon>Sphingomonas</taxon>
    </lineage>
</organism>
<keyword evidence="2" id="KW-1185">Reference proteome</keyword>
<reference evidence="1 2" key="1">
    <citation type="submission" date="2020-03" db="EMBL/GenBank/DDBJ databases">
        <authorList>
            <person name="Wang L."/>
            <person name="He N."/>
            <person name="Li Y."/>
            <person name="Fang Y."/>
            <person name="Zhang F."/>
        </authorList>
    </citation>
    <scope>NUCLEOTIDE SEQUENCE [LARGE SCALE GENOMIC DNA]</scope>
    <source>
        <strain evidence="1 2">36D10-4-7</strain>
    </source>
</reference>
<evidence type="ECO:0000313" key="2">
    <source>
        <dbReference type="Proteomes" id="UP000732399"/>
    </source>
</evidence>
<sequence length="138" mass="15165">MGKKLVEQCLDACDELVATTAELVGPHDKAELEAFALKLCGLEGLDYDDLVARLHGVTIPGDFRHVRVTNLNDGREWFASFSVDQRPLELEQILLDMACSLDHEEATASGRGVWTETVALPVLDPGVLELGVRFLPLH</sequence>
<dbReference type="EMBL" id="JAAVJH010000012">
    <property type="protein sequence ID" value="NJR80053.1"/>
    <property type="molecule type" value="Genomic_DNA"/>
</dbReference>
<evidence type="ECO:0000313" key="1">
    <source>
        <dbReference type="EMBL" id="NJR80053.1"/>
    </source>
</evidence>
<comment type="caution">
    <text evidence="1">The sequence shown here is derived from an EMBL/GenBank/DDBJ whole genome shotgun (WGS) entry which is preliminary data.</text>
</comment>
<gene>
    <name evidence="1" type="ORF">HBH26_15825</name>
</gene>
<protein>
    <submittedName>
        <fullName evidence="1">Uncharacterized protein</fullName>
    </submittedName>
</protein>
<accession>A0ABX1CQ26</accession>
<proteinExistence type="predicted"/>
<name>A0ABX1CQ26_9SPHN</name>